<evidence type="ECO:0000256" key="3">
    <source>
        <dbReference type="ARBA" id="ARBA00022989"/>
    </source>
</evidence>
<evidence type="ECO:0000256" key="4">
    <source>
        <dbReference type="ARBA" id="ARBA00023136"/>
    </source>
</evidence>
<accession>A0AAN7SH27</accession>
<dbReference type="AlphaFoldDB" id="A0AAN7SH27"/>
<protein>
    <recommendedName>
        <fullName evidence="6">Amino acid transporter transmembrane domain-containing protein</fullName>
    </recommendedName>
</protein>
<keyword evidence="8" id="KW-1185">Reference proteome</keyword>
<proteinExistence type="predicted"/>
<feature type="transmembrane region" description="Helical" evidence="5">
    <location>
        <begin position="184"/>
        <end position="202"/>
    </location>
</feature>
<evidence type="ECO:0000256" key="2">
    <source>
        <dbReference type="ARBA" id="ARBA00022692"/>
    </source>
</evidence>
<dbReference type="Pfam" id="PF01490">
    <property type="entry name" value="Aa_trans"/>
    <property type="match status" value="1"/>
</dbReference>
<gene>
    <name evidence="7" type="ORF">RN001_008798</name>
</gene>
<feature type="transmembrane region" description="Helical" evidence="5">
    <location>
        <begin position="433"/>
        <end position="456"/>
    </location>
</feature>
<dbReference type="PANTHER" id="PTHR22950:SF340">
    <property type="entry name" value="AMINO ACID TRANSPORTER TRANSMEMBRANE DOMAIN-CONTAINING PROTEIN-RELATED"/>
    <property type="match status" value="1"/>
</dbReference>
<dbReference type="Proteomes" id="UP001353858">
    <property type="component" value="Unassembled WGS sequence"/>
</dbReference>
<evidence type="ECO:0000256" key="5">
    <source>
        <dbReference type="SAM" id="Phobius"/>
    </source>
</evidence>
<feature type="transmembrane region" description="Helical" evidence="5">
    <location>
        <begin position="144"/>
        <end position="172"/>
    </location>
</feature>
<dbReference type="EMBL" id="JARPUR010000003">
    <property type="protein sequence ID" value="KAK4880652.1"/>
    <property type="molecule type" value="Genomic_DNA"/>
</dbReference>
<evidence type="ECO:0000256" key="1">
    <source>
        <dbReference type="ARBA" id="ARBA00004141"/>
    </source>
</evidence>
<feature type="transmembrane region" description="Helical" evidence="5">
    <location>
        <begin position="282"/>
        <end position="307"/>
    </location>
</feature>
<organism evidence="7 8">
    <name type="scientific">Aquatica leii</name>
    <dbReference type="NCBI Taxonomy" id="1421715"/>
    <lineage>
        <taxon>Eukaryota</taxon>
        <taxon>Metazoa</taxon>
        <taxon>Ecdysozoa</taxon>
        <taxon>Arthropoda</taxon>
        <taxon>Hexapoda</taxon>
        <taxon>Insecta</taxon>
        <taxon>Pterygota</taxon>
        <taxon>Neoptera</taxon>
        <taxon>Endopterygota</taxon>
        <taxon>Coleoptera</taxon>
        <taxon>Polyphaga</taxon>
        <taxon>Elateriformia</taxon>
        <taxon>Elateroidea</taxon>
        <taxon>Lampyridae</taxon>
        <taxon>Luciolinae</taxon>
        <taxon>Aquatica</taxon>
    </lineage>
</organism>
<comment type="caution">
    <text evidence="7">The sequence shown here is derived from an EMBL/GenBank/DDBJ whole genome shotgun (WGS) entry which is preliminary data.</text>
</comment>
<keyword evidence="2 5" id="KW-0812">Transmembrane</keyword>
<evidence type="ECO:0000313" key="7">
    <source>
        <dbReference type="EMBL" id="KAK4880652.1"/>
    </source>
</evidence>
<feature type="transmembrane region" description="Helical" evidence="5">
    <location>
        <begin position="214"/>
        <end position="232"/>
    </location>
</feature>
<feature type="transmembrane region" description="Helical" evidence="5">
    <location>
        <begin position="327"/>
        <end position="353"/>
    </location>
</feature>
<dbReference type="GO" id="GO:0005774">
    <property type="term" value="C:vacuolar membrane"/>
    <property type="evidence" value="ECO:0007669"/>
    <property type="project" value="TreeGrafter"/>
</dbReference>
<comment type="subcellular location">
    <subcellularLocation>
        <location evidence="1">Membrane</location>
        <topology evidence="1">Multi-pass membrane protein</topology>
    </subcellularLocation>
</comment>
<feature type="transmembrane region" description="Helical" evidence="5">
    <location>
        <begin position="84"/>
        <end position="106"/>
    </location>
</feature>
<keyword evidence="4 5" id="KW-0472">Membrane</keyword>
<dbReference type="PANTHER" id="PTHR22950">
    <property type="entry name" value="AMINO ACID TRANSPORTER"/>
    <property type="match status" value="1"/>
</dbReference>
<name>A0AAN7SH27_9COLE</name>
<feature type="transmembrane region" description="Helical" evidence="5">
    <location>
        <begin position="400"/>
        <end position="421"/>
    </location>
</feature>
<keyword evidence="3 5" id="KW-1133">Transmembrane helix</keyword>
<feature type="transmembrane region" description="Helical" evidence="5">
    <location>
        <begin position="374"/>
        <end position="394"/>
    </location>
</feature>
<feature type="transmembrane region" description="Helical" evidence="5">
    <location>
        <begin position="252"/>
        <end position="270"/>
    </location>
</feature>
<sequence>MRDTHGSTSANLCNTFGPFRRAALIESGFHSELESKKTSSDYDPHEHRNASHPTTNAETLIHMLKCSLGTGIFAMPQAFKAAGLVNGFIFTILISVLCTYGIHIMVQAQYVLCKKLRVPLLTYPESMKAALLTGPKAFHKYANFLSYVVNVFLIFYQLGFCCVYIIFVAVNVKELVDEYLSKPMALELYTTTLLPFFTLILLVPNLKWLAPFSLISNLLTFGSLGIIFYYLLSDLPSIEDRNLVGTLYNFPLFFGTVWFSFKTVGVVIALENNMKTPKSFGGCFGVFNIAVFLIVLLYVAIGFFGYWRYGEETRSSITLNLGNKDLLAKLVQALNSIAIFISYGLQGFVPVDIIWNTYLLKRLSNVKHPWMYEYILRIMLVIVTVLVAVFIPLLELFISFFGSFCLSALGIVFPAIMDICIKWPNELGFQNWILIKDIFLIGFGMLGLMSGSYSALAEIIRKLSIGDYS</sequence>
<feature type="domain" description="Amino acid transporter transmembrane" evidence="6">
    <location>
        <begin position="53"/>
        <end position="454"/>
    </location>
</feature>
<reference evidence="8" key="1">
    <citation type="submission" date="2023-01" db="EMBL/GenBank/DDBJ databases">
        <title>Key to firefly adult light organ development and bioluminescence: homeobox transcription factors regulate luciferase expression and transportation to peroxisome.</title>
        <authorList>
            <person name="Fu X."/>
        </authorList>
    </citation>
    <scope>NUCLEOTIDE SEQUENCE [LARGE SCALE GENOMIC DNA]</scope>
</reference>
<evidence type="ECO:0000259" key="6">
    <source>
        <dbReference type="Pfam" id="PF01490"/>
    </source>
</evidence>
<dbReference type="InterPro" id="IPR013057">
    <property type="entry name" value="AA_transpt_TM"/>
</dbReference>
<evidence type="ECO:0000313" key="8">
    <source>
        <dbReference type="Proteomes" id="UP001353858"/>
    </source>
</evidence>
<dbReference type="GO" id="GO:0015179">
    <property type="term" value="F:L-amino acid transmembrane transporter activity"/>
    <property type="evidence" value="ECO:0007669"/>
    <property type="project" value="TreeGrafter"/>
</dbReference>